<evidence type="ECO:0000256" key="2">
    <source>
        <dbReference type="ARBA" id="ARBA00023180"/>
    </source>
</evidence>
<accession>A0A1Y5TNX8</accession>
<dbReference type="RefSeq" id="WP_085893978.1">
    <property type="nucleotide sequence ID" value="NZ_FWFL01000015.1"/>
</dbReference>
<evidence type="ECO:0000313" key="5">
    <source>
        <dbReference type="Proteomes" id="UP000193827"/>
    </source>
</evidence>
<dbReference type="Proteomes" id="UP000193827">
    <property type="component" value="Unassembled WGS sequence"/>
</dbReference>
<keyword evidence="2" id="KW-0325">Glycoprotein</keyword>
<evidence type="ECO:0000259" key="3">
    <source>
        <dbReference type="Pfam" id="PF00685"/>
    </source>
</evidence>
<proteinExistence type="predicted"/>
<gene>
    <name evidence="4" type="ORF">PEL8287_03780</name>
</gene>
<feature type="domain" description="Sulfotransferase" evidence="3">
    <location>
        <begin position="8"/>
        <end position="207"/>
    </location>
</feature>
<keyword evidence="5" id="KW-1185">Reference proteome</keyword>
<dbReference type="InterPro" id="IPR000863">
    <property type="entry name" value="Sulfotransferase_dom"/>
</dbReference>
<dbReference type="InterPro" id="IPR037359">
    <property type="entry name" value="NST/OST"/>
</dbReference>
<keyword evidence="1 4" id="KW-0808">Transferase</keyword>
<reference evidence="4 5" key="1">
    <citation type="submission" date="2017-03" db="EMBL/GenBank/DDBJ databases">
        <authorList>
            <person name="Afonso C.L."/>
            <person name="Miller P.J."/>
            <person name="Scott M.A."/>
            <person name="Spackman E."/>
            <person name="Goraichik I."/>
            <person name="Dimitrov K.M."/>
            <person name="Suarez D.L."/>
            <person name="Swayne D.E."/>
        </authorList>
    </citation>
    <scope>NUCLEOTIDE SEQUENCE [LARGE SCALE GENOMIC DNA]</scope>
    <source>
        <strain evidence="4 5">CECT 8287</strain>
    </source>
</reference>
<dbReference type="InterPro" id="IPR027417">
    <property type="entry name" value="P-loop_NTPase"/>
</dbReference>
<evidence type="ECO:0000256" key="1">
    <source>
        <dbReference type="ARBA" id="ARBA00022679"/>
    </source>
</evidence>
<dbReference type="OrthoDB" id="981508at2"/>
<protein>
    <submittedName>
        <fullName evidence="4">Sulfotransferase domain protein</fullName>
    </submittedName>
</protein>
<dbReference type="AlphaFoldDB" id="A0A1Y5TNX8"/>
<dbReference type="GO" id="GO:0008146">
    <property type="term" value="F:sulfotransferase activity"/>
    <property type="evidence" value="ECO:0007669"/>
    <property type="project" value="InterPro"/>
</dbReference>
<dbReference type="SUPFAM" id="SSF52540">
    <property type="entry name" value="P-loop containing nucleoside triphosphate hydrolases"/>
    <property type="match status" value="1"/>
</dbReference>
<sequence>MGHPNNFFILAGAPKCGTTAIANWMKDWPGFHLHSKGKEPRFFTDFHDTSWTGPGADRFLQSAISNETEYLEGFAGEAGDWAIDASTDYLWCDASPELIKSWAQRFHVKIACILRDPVDRVISEYQHTLRDHLQSDGLRRSIDLENSRYQDHWQPLFYHLRRSRYFAKIEKYRQVFGDDFMVLGYHELQDPKALSENIARFLGCSILPTTPISRKNASHSYRMSGVAKFMRDPEARRMARFFVPKPFRAQMRNAVASVNQKQFIASLEDRAYIYQALEKDILACRAAEHIPTDGWHFQ</sequence>
<organism evidence="4 5">
    <name type="scientific">Roseovarius litorisediminis</name>
    <dbReference type="NCBI Taxonomy" id="1312363"/>
    <lineage>
        <taxon>Bacteria</taxon>
        <taxon>Pseudomonadati</taxon>
        <taxon>Pseudomonadota</taxon>
        <taxon>Alphaproteobacteria</taxon>
        <taxon>Rhodobacterales</taxon>
        <taxon>Roseobacteraceae</taxon>
        <taxon>Roseovarius</taxon>
    </lineage>
</organism>
<dbReference type="Gene3D" id="3.40.50.300">
    <property type="entry name" value="P-loop containing nucleotide triphosphate hydrolases"/>
    <property type="match status" value="1"/>
</dbReference>
<dbReference type="PANTHER" id="PTHR10605:SF56">
    <property type="entry name" value="BIFUNCTIONAL HEPARAN SULFATE N-DEACETYLASE_N-SULFOTRANSFERASE"/>
    <property type="match status" value="1"/>
</dbReference>
<dbReference type="PANTHER" id="PTHR10605">
    <property type="entry name" value="HEPARAN SULFATE SULFOTRANSFERASE"/>
    <property type="match status" value="1"/>
</dbReference>
<evidence type="ECO:0000313" key="4">
    <source>
        <dbReference type="EMBL" id="SLN68114.1"/>
    </source>
</evidence>
<dbReference type="Pfam" id="PF00685">
    <property type="entry name" value="Sulfotransfer_1"/>
    <property type="match status" value="1"/>
</dbReference>
<dbReference type="EMBL" id="FWFL01000015">
    <property type="protein sequence ID" value="SLN68114.1"/>
    <property type="molecule type" value="Genomic_DNA"/>
</dbReference>
<name>A0A1Y5TNX8_9RHOB</name>